<feature type="transmembrane region" description="Helical" evidence="8">
    <location>
        <begin position="533"/>
        <end position="553"/>
    </location>
</feature>
<feature type="transmembrane region" description="Helical" evidence="8">
    <location>
        <begin position="998"/>
        <end position="1021"/>
    </location>
</feature>
<dbReference type="InterPro" id="IPR027463">
    <property type="entry name" value="AcrB_DN_DC_subdom"/>
</dbReference>
<dbReference type="InterPro" id="IPR004763">
    <property type="entry name" value="CusA-like"/>
</dbReference>
<evidence type="ECO:0000313" key="9">
    <source>
        <dbReference type="EMBL" id="AKU92486.1"/>
    </source>
</evidence>
<evidence type="ECO:0000256" key="4">
    <source>
        <dbReference type="ARBA" id="ARBA00022475"/>
    </source>
</evidence>
<feature type="transmembrane region" description="Helical" evidence="8">
    <location>
        <begin position="475"/>
        <end position="501"/>
    </location>
</feature>
<dbReference type="EMBL" id="CP012332">
    <property type="protein sequence ID" value="AKU92486.1"/>
    <property type="molecule type" value="Genomic_DNA"/>
</dbReference>
<dbReference type="InterPro" id="IPR001036">
    <property type="entry name" value="Acrflvin-R"/>
</dbReference>
<evidence type="ECO:0000256" key="5">
    <source>
        <dbReference type="ARBA" id="ARBA00022692"/>
    </source>
</evidence>
<dbReference type="PATRIC" id="fig|1391653.3.peg.2993"/>
<feature type="transmembrane region" description="Helical" evidence="8">
    <location>
        <begin position="920"/>
        <end position="941"/>
    </location>
</feature>
<dbReference type="Gene3D" id="3.30.2090.10">
    <property type="entry name" value="Multidrug efflux transporter AcrB TolC docking domain, DN and DC subdomains"/>
    <property type="match status" value="2"/>
</dbReference>
<dbReference type="STRING" id="1391653.AKJ08_2873"/>
<dbReference type="Gene3D" id="3.30.70.1430">
    <property type="entry name" value="Multidrug efflux transporter AcrB pore domain"/>
    <property type="match status" value="2"/>
</dbReference>
<organism evidence="9 10">
    <name type="scientific">Vulgatibacter incomptus</name>
    <dbReference type="NCBI Taxonomy" id="1391653"/>
    <lineage>
        <taxon>Bacteria</taxon>
        <taxon>Pseudomonadati</taxon>
        <taxon>Myxococcota</taxon>
        <taxon>Myxococcia</taxon>
        <taxon>Myxococcales</taxon>
        <taxon>Cystobacterineae</taxon>
        <taxon>Vulgatibacteraceae</taxon>
        <taxon>Vulgatibacter</taxon>
    </lineage>
</organism>
<evidence type="ECO:0000256" key="3">
    <source>
        <dbReference type="ARBA" id="ARBA00022448"/>
    </source>
</evidence>
<proteinExistence type="inferred from homology"/>
<feature type="transmembrane region" description="Helical" evidence="8">
    <location>
        <begin position="361"/>
        <end position="383"/>
    </location>
</feature>
<feature type="transmembrane region" description="Helical" evidence="8">
    <location>
        <begin position="395"/>
        <end position="413"/>
    </location>
</feature>
<evidence type="ECO:0000256" key="8">
    <source>
        <dbReference type="SAM" id="Phobius"/>
    </source>
</evidence>
<evidence type="ECO:0000256" key="1">
    <source>
        <dbReference type="ARBA" id="ARBA00004651"/>
    </source>
</evidence>
<dbReference type="SUPFAM" id="SSF82693">
    <property type="entry name" value="Multidrug efflux transporter AcrB pore domain, PN1, PN2, PC1 and PC2 subdomains"/>
    <property type="match status" value="2"/>
</dbReference>
<dbReference type="PANTHER" id="PTHR32063">
    <property type="match status" value="1"/>
</dbReference>
<dbReference type="Gene3D" id="1.20.1640.10">
    <property type="entry name" value="Multidrug efflux transporter AcrB transmembrane domain"/>
    <property type="match status" value="2"/>
</dbReference>
<dbReference type="GO" id="GO:0042910">
    <property type="term" value="F:xenobiotic transmembrane transporter activity"/>
    <property type="evidence" value="ECO:0007669"/>
    <property type="project" value="TreeGrafter"/>
</dbReference>
<keyword evidence="4" id="KW-1003">Cell membrane</keyword>
<evidence type="ECO:0000256" key="7">
    <source>
        <dbReference type="ARBA" id="ARBA00023136"/>
    </source>
</evidence>
<accession>A0A0K1PGE1</accession>
<comment type="similarity">
    <text evidence="2">Belongs to the resistance-nodulation-cell division (RND) (TC 2.A.6) family.</text>
</comment>
<reference evidence="9 10" key="1">
    <citation type="submission" date="2015-08" db="EMBL/GenBank/DDBJ databases">
        <authorList>
            <person name="Babu N.S."/>
            <person name="Beckwith C.J."/>
            <person name="Beseler K.G."/>
            <person name="Brison A."/>
            <person name="Carone J.V."/>
            <person name="Caskin T.P."/>
            <person name="Diamond M."/>
            <person name="Durham M.E."/>
            <person name="Foxe J.M."/>
            <person name="Go M."/>
            <person name="Henderson B.A."/>
            <person name="Jones I.B."/>
            <person name="McGettigan J.A."/>
            <person name="Micheletti S.J."/>
            <person name="Nasrallah M.E."/>
            <person name="Ortiz D."/>
            <person name="Piller C.R."/>
            <person name="Privatt S.R."/>
            <person name="Schneider S.L."/>
            <person name="Sharp S."/>
            <person name="Smith T.C."/>
            <person name="Stanton J.D."/>
            <person name="Ullery H.E."/>
            <person name="Wilson R.J."/>
            <person name="Serrano M.G."/>
            <person name="Buck G."/>
            <person name="Lee V."/>
            <person name="Wang Y."/>
            <person name="Carvalho R."/>
            <person name="Voegtly L."/>
            <person name="Shi R."/>
            <person name="Duckworth R."/>
            <person name="Johnson A."/>
            <person name="Loviza R."/>
            <person name="Walstead R."/>
            <person name="Shah Z."/>
            <person name="Kiflezghi M."/>
            <person name="Wade K."/>
            <person name="Ball S.L."/>
            <person name="Bradley K.W."/>
            <person name="Asai D.J."/>
            <person name="Bowman C.A."/>
            <person name="Russell D.A."/>
            <person name="Pope W.H."/>
            <person name="Jacobs-Sera D."/>
            <person name="Hendrix R.W."/>
            <person name="Hatfull G.F."/>
        </authorList>
    </citation>
    <scope>NUCLEOTIDE SEQUENCE [LARGE SCALE GENOMIC DNA]</scope>
    <source>
        <strain evidence="9 10">DSM 27710</strain>
    </source>
</reference>
<dbReference type="Pfam" id="PF00873">
    <property type="entry name" value="ACR_tran"/>
    <property type="match status" value="1"/>
</dbReference>
<feature type="transmembrane region" description="Helical" evidence="8">
    <location>
        <begin position="442"/>
        <end position="463"/>
    </location>
</feature>
<dbReference type="Gene3D" id="3.30.70.1440">
    <property type="entry name" value="Multidrug efflux transporter AcrB pore domain"/>
    <property type="match status" value="1"/>
</dbReference>
<comment type="subcellular location">
    <subcellularLocation>
        <location evidence="1">Cell membrane</location>
        <topology evidence="1">Multi-pass membrane protein</topology>
    </subcellularLocation>
</comment>
<evidence type="ECO:0000313" key="10">
    <source>
        <dbReference type="Proteomes" id="UP000055590"/>
    </source>
</evidence>
<dbReference type="OrthoDB" id="5478262at2"/>
<dbReference type="PRINTS" id="PR00702">
    <property type="entry name" value="ACRIFLAVINRP"/>
</dbReference>
<dbReference type="Gene3D" id="3.30.70.1320">
    <property type="entry name" value="Multidrug efflux transporter AcrB pore domain like"/>
    <property type="match status" value="1"/>
</dbReference>
<evidence type="ECO:0000256" key="2">
    <source>
        <dbReference type="ARBA" id="ARBA00010942"/>
    </source>
</evidence>
<dbReference type="NCBIfam" id="TIGR00914">
    <property type="entry name" value="2A0601"/>
    <property type="match status" value="1"/>
</dbReference>
<dbReference type="AlphaFoldDB" id="A0A0K1PGE1"/>
<dbReference type="SUPFAM" id="SSF82714">
    <property type="entry name" value="Multidrug efflux transporter AcrB TolC docking domain, DN and DC subdomains"/>
    <property type="match status" value="2"/>
</dbReference>
<dbReference type="GO" id="GO:0008324">
    <property type="term" value="F:monoatomic cation transmembrane transporter activity"/>
    <property type="evidence" value="ECO:0007669"/>
    <property type="project" value="InterPro"/>
</dbReference>
<keyword evidence="5 8" id="KW-0812">Transmembrane</keyword>
<feature type="transmembrane region" description="Helical" evidence="8">
    <location>
        <begin position="970"/>
        <end position="992"/>
    </location>
</feature>
<dbReference type="SUPFAM" id="SSF82866">
    <property type="entry name" value="Multidrug efflux transporter AcrB transmembrane domain"/>
    <property type="match status" value="2"/>
</dbReference>
<feature type="transmembrane region" description="Helical" evidence="8">
    <location>
        <begin position="895"/>
        <end position="914"/>
    </location>
</feature>
<dbReference type="RefSeq" id="WP_050726651.1">
    <property type="nucleotide sequence ID" value="NZ_CP012332.1"/>
</dbReference>
<feature type="transmembrane region" description="Helical" evidence="8">
    <location>
        <begin position="335"/>
        <end position="354"/>
    </location>
</feature>
<evidence type="ECO:0000256" key="6">
    <source>
        <dbReference type="ARBA" id="ARBA00022989"/>
    </source>
</evidence>
<dbReference type="GO" id="GO:0005886">
    <property type="term" value="C:plasma membrane"/>
    <property type="evidence" value="ECO:0007669"/>
    <property type="project" value="UniProtKB-SubCell"/>
</dbReference>
<gene>
    <name evidence="9" type="ORF">AKJ08_2873</name>
</gene>
<feature type="transmembrane region" description="Helical" evidence="8">
    <location>
        <begin position="869"/>
        <end position="888"/>
    </location>
</feature>
<sequence length="1036" mass="108258">MIERIVGGSVARRGLVLGLAAGLIMILAGVASRLSFDALPDITSNQVLVLTRAPGLTPEEIERLVTRPVEVALGGVPGLVSQRSISHPGLSAVTAIFSDKVDPYRARQLAAERLAGVSVPEGVEHPELGPLSGGLGEIFQFTISSPSRTPAELLELAELRLAPLLRAVPGVVEVNTWGGEVRTLSVEADPARLAARGLSLSELKEGLANASGSAAGASVPAGGGQALLRGVARPADPSALGAAVVRADPSGEVVRVSDVANVSWGGLPRLGAATADGQGELVYAMALMLRDENALDVMGRIHSVLPDLRRAAPDDVRIKLVYDRSHLVGATLKTVGKNLLEGGLLVIVVLFAMLGSLRAGLLVASAIPFSMLFAAAGMVMLGIPGNLMSLGAIDFGLVVDGAVVMVEAIFHALDPRRNPALASLNHDAEARRRHVAGVARSVARPVFFSVMVILLVYLPVISLTGVDGKMFRPMALTMVFALAGSLIYALTVIPALSSWLLRPKDVPSRDPLLVRAVDALYARALPRATRRPFAVAAAGGAMLVAGALAFSALGTEFVPQLDEGDLVIQTTRAPDTSIESAVRDAGRLERVLRAAAPEVLQVASRIGSPAVATDTMGLDQADVFVHLAPKKEWRKGLTRDRLIEELEEAIQRDDPGGDFAFTQPIQMRFNELVGGEVTDVSLSLFGTELGELRALAEKVRDAIATVPGAADVRVMTPPDVPLLEVEPNPLAAARAGLTASEILDAVRAIRVGIPVGTTWVGAVEVPIVLRLGSGTTAFGLGELPVVGPGGRLVPLSRVAEVRTLSTPSLISHDDAQRRVVIGLNVRGASLGAVADDAKRVAEPILGGASGIRWAWGGQVENLRAANERLMLVIPLVLATIFLLLVAAFHRVRPAAILLVQIPFATVGGVGSLWIRDMPLSISAVIGFIALSGIAVLNGVVLMHRLLHDEDEGMSPVEAATEAALSRARPVLMTALVAALGFVPMMLATGIGAEVQRPLATVVVGGLFTSTLLTLFVLPVLYPRLAGRGRRGQAFAG</sequence>
<keyword evidence="6 8" id="KW-1133">Transmembrane helix</keyword>
<name>A0A0K1PGE1_9BACT</name>
<keyword evidence="7 8" id="KW-0472">Membrane</keyword>
<dbReference type="KEGG" id="vin:AKJ08_2873"/>
<protein>
    <submittedName>
        <fullName evidence="9">Cobalt-zinc-cadmium resistance protein CzcA</fullName>
    </submittedName>
</protein>
<dbReference type="PANTHER" id="PTHR32063:SF24">
    <property type="entry name" value="CATION EFFLUX SYSTEM (ACRB_ACRD_ACRF FAMILY)"/>
    <property type="match status" value="1"/>
</dbReference>
<dbReference type="Proteomes" id="UP000055590">
    <property type="component" value="Chromosome"/>
</dbReference>
<keyword evidence="10" id="KW-1185">Reference proteome</keyword>
<keyword evidence="3" id="KW-0813">Transport</keyword>